<keyword evidence="1" id="KW-0472">Membrane</keyword>
<evidence type="ECO:0000256" key="1">
    <source>
        <dbReference type="SAM" id="Phobius"/>
    </source>
</evidence>
<dbReference type="AlphaFoldDB" id="A0A0F9G7X4"/>
<organism evidence="2">
    <name type="scientific">marine sediment metagenome</name>
    <dbReference type="NCBI Taxonomy" id="412755"/>
    <lineage>
        <taxon>unclassified sequences</taxon>
        <taxon>metagenomes</taxon>
        <taxon>ecological metagenomes</taxon>
    </lineage>
</organism>
<feature type="non-terminal residue" evidence="2">
    <location>
        <position position="1"/>
    </location>
</feature>
<feature type="transmembrane region" description="Helical" evidence="1">
    <location>
        <begin position="18"/>
        <end position="38"/>
    </location>
</feature>
<evidence type="ECO:0000313" key="2">
    <source>
        <dbReference type="EMBL" id="KKL59332.1"/>
    </source>
</evidence>
<feature type="transmembrane region" description="Helical" evidence="1">
    <location>
        <begin position="44"/>
        <end position="62"/>
    </location>
</feature>
<comment type="caution">
    <text evidence="2">The sequence shown here is derived from an EMBL/GenBank/DDBJ whole genome shotgun (WGS) entry which is preliminary data.</text>
</comment>
<name>A0A0F9G7X4_9ZZZZ</name>
<reference evidence="2" key="1">
    <citation type="journal article" date="2015" name="Nature">
        <title>Complex archaea that bridge the gap between prokaryotes and eukaryotes.</title>
        <authorList>
            <person name="Spang A."/>
            <person name="Saw J.H."/>
            <person name="Jorgensen S.L."/>
            <person name="Zaremba-Niedzwiedzka K."/>
            <person name="Martijn J."/>
            <person name="Lind A.E."/>
            <person name="van Eijk R."/>
            <person name="Schleper C."/>
            <person name="Guy L."/>
            <person name="Ettema T.J."/>
        </authorList>
    </citation>
    <scope>NUCLEOTIDE SEQUENCE</scope>
</reference>
<dbReference type="EMBL" id="LAZR01029522">
    <property type="protein sequence ID" value="KKL59332.1"/>
    <property type="molecule type" value="Genomic_DNA"/>
</dbReference>
<sequence>FLTALTVLLQRACTDRQAALTTVGMFVLFAAVYPWLRIAESEGLLTTALYVAMLGYVIVLLIHRLRAVPQPAPA</sequence>
<accession>A0A0F9G7X4</accession>
<gene>
    <name evidence="2" type="ORF">LCGC14_2216430</name>
</gene>
<proteinExistence type="predicted"/>
<keyword evidence="1" id="KW-0812">Transmembrane</keyword>
<protein>
    <submittedName>
        <fullName evidence="2">Uncharacterized protein</fullName>
    </submittedName>
</protein>
<keyword evidence="1" id="KW-1133">Transmembrane helix</keyword>